<protein>
    <submittedName>
        <fullName evidence="2">Uncharacterized protein</fullName>
    </submittedName>
</protein>
<organism evidence="2">
    <name type="scientific">virus sp. ctKgb28</name>
    <dbReference type="NCBI Taxonomy" id="2826799"/>
    <lineage>
        <taxon>Viruses</taxon>
    </lineage>
</organism>
<name>A0A8S5R756_9VIRU</name>
<keyword evidence="1" id="KW-0812">Transmembrane</keyword>
<dbReference type="EMBL" id="BK015832">
    <property type="protein sequence ID" value="DAE27232.1"/>
    <property type="molecule type" value="Genomic_DNA"/>
</dbReference>
<reference evidence="2" key="1">
    <citation type="journal article" date="2021" name="Proc. Natl. Acad. Sci. U.S.A.">
        <title>A Catalog of Tens of Thousands of Viruses from Human Metagenomes Reveals Hidden Associations with Chronic Diseases.</title>
        <authorList>
            <person name="Tisza M.J."/>
            <person name="Buck C.B."/>
        </authorList>
    </citation>
    <scope>NUCLEOTIDE SEQUENCE</scope>
    <source>
        <strain evidence="2">CtKgb28</strain>
    </source>
</reference>
<evidence type="ECO:0000313" key="2">
    <source>
        <dbReference type="EMBL" id="DAE27232.1"/>
    </source>
</evidence>
<proteinExistence type="predicted"/>
<accession>A0A8S5R756</accession>
<keyword evidence="1" id="KW-0472">Membrane</keyword>
<keyword evidence="1" id="KW-1133">Transmembrane helix</keyword>
<evidence type="ECO:0000256" key="1">
    <source>
        <dbReference type="SAM" id="Phobius"/>
    </source>
</evidence>
<feature type="transmembrane region" description="Helical" evidence="1">
    <location>
        <begin position="6"/>
        <end position="23"/>
    </location>
</feature>
<sequence>MAVTLNWVAANSPLLTFILLLFIKFNTKISEKTLFL</sequence>